<comment type="caution">
    <text evidence="5">The sequence shown here is derived from an EMBL/GenBank/DDBJ whole genome shotgun (WGS) entry which is preliminary data.</text>
</comment>
<evidence type="ECO:0000313" key="5">
    <source>
        <dbReference type="EMBL" id="PHQ31945.1"/>
    </source>
</evidence>
<sequence length="120" mass="13374">MLALTEDKTLTQKELADRISSDPSTIRAMLVLLEKKGMIIRRQHPKDLRAKAVSLSAAGRKKAKQAWSVSQPIRNQMNGSLQREQASMLIECLNTLANSLRVSSQQTSNCEVAKRPITQD</sequence>
<dbReference type="InterPro" id="IPR000835">
    <property type="entry name" value="HTH_MarR-typ"/>
</dbReference>
<dbReference type="GO" id="GO:0003700">
    <property type="term" value="F:DNA-binding transcription factor activity"/>
    <property type="evidence" value="ECO:0007669"/>
    <property type="project" value="InterPro"/>
</dbReference>
<evidence type="ECO:0000256" key="3">
    <source>
        <dbReference type="ARBA" id="ARBA00023163"/>
    </source>
</evidence>
<evidence type="ECO:0000313" key="6">
    <source>
        <dbReference type="Proteomes" id="UP000225740"/>
    </source>
</evidence>
<dbReference type="AlphaFoldDB" id="A0A2G1VYX4"/>
<proteinExistence type="predicted"/>
<accession>A0A2G1VYX4</accession>
<dbReference type="PANTHER" id="PTHR42756">
    <property type="entry name" value="TRANSCRIPTIONAL REGULATOR, MARR"/>
    <property type="match status" value="1"/>
</dbReference>
<dbReference type="Pfam" id="PF01047">
    <property type="entry name" value="MarR"/>
    <property type="match status" value="1"/>
</dbReference>
<dbReference type="PROSITE" id="PS50995">
    <property type="entry name" value="HTH_MARR_2"/>
    <property type="match status" value="1"/>
</dbReference>
<keyword evidence="3" id="KW-0804">Transcription</keyword>
<dbReference type="InterPro" id="IPR036388">
    <property type="entry name" value="WH-like_DNA-bd_sf"/>
</dbReference>
<feature type="domain" description="HTH marR-type" evidence="4">
    <location>
        <begin position="1"/>
        <end position="98"/>
    </location>
</feature>
<dbReference type="InterPro" id="IPR036390">
    <property type="entry name" value="WH_DNA-bd_sf"/>
</dbReference>
<protein>
    <submittedName>
        <fullName evidence="5">MarR family transcriptional regulator</fullName>
    </submittedName>
</protein>
<evidence type="ECO:0000259" key="4">
    <source>
        <dbReference type="PROSITE" id="PS50995"/>
    </source>
</evidence>
<dbReference type="GO" id="GO:0003677">
    <property type="term" value="F:DNA binding"/>
    <property type="evidence" value="ECO:0007669"/>
    <property type="project" value="UniProtKB-KW"/>
</dbReference>
<dbReference type="EMBL" id="NIZW01000035">
    <property type="protein sequence ID" value="PHQ31945.1"/>
    <property type="molecule type" value="Genomic_DNA"/>
</dbReference>
<keyword evidence="2" id="KW-0238">DNA-binding</keyword>
<dbReference type="SMART" id="SM00347">
    <property type="entry name" value="HTH_MARR"/>
    <property type="match status" value="1"/>
</dbReference>
<organism evidence="5 6">
    <name type="scientific">Rhodopirellula bahusiensis</name>
    <dbReference type="NCBI Taxonomy" id="2014065"/>
    <lineage>
        <taxon>Bacteria</taxon>
        <taxon>Pseudomonadati</taxon>
        <taxon>Planctomycetota</taxon>
        <taxon>Planctomycetia</taxon>
        <taxon>Pirellulales</taxon>
        <taxon>Pirellulaceae</taxon>
        <taxon>Rhodopirellula</taxon>
    </lineage>
</organism>
<dbReference type="Gene3D" id="1.10.10.10">
    <property type="entry name" value="Winged helix-like DNA-binding domain superfamily/Winged helix DNA-binding domain"/>
    <property type="match status" value="1"/>
</dbReference>
<dbReference type="SUPFAM" id="SSF46785">
    <property type="entry name" value="Winged helix' DNA-binding domain"/>
    <property type="match status" value="1"/>
</dbReference>
<keyword evidence="6" id="KW-1185">Reference proteome</keyword>
<dbReference type="OrthoDB" id="4463574at2"/>
<dbReference type="PRINTS" id="PR00598">
    <property type="entry name" value="HTHMARR"/>
</dbReference>
<dbReference type="PANTHER" id="PTHR42756:SF1">
    <property type="entry name" value="TRANSCRIPTIONAL REPRESSOR OF EMRAB OPERON"/>
    <property type="match status" value="1"/>
</dbReference>
<keyword evidence="1" id="KW-0805">Transcription regulation</keyword>
<gene>
    <name evidence="5" type="ORF">CEE69_28165</name>
</gene>
<evidence type="ECO:0000256" key="1">
    <source>
        <dbReference type="ARBA" id="ARBA00023015"/>
    </source>
</evidence>
<name>A0A2G1VYX4_9BACT</name>
<reference evidence="5 6" key="1">
    <citation type="submission" date="2017-06" db="EMBL/GenBank/DDBJ databases">
        <title>Description of Rhodopirellula bahusiensis sp. nov.</title>
        <authorList>
            <person name="Kizina J."/>
            <person name="Harder J."/>
        </authorList>
    </citation>
    <scope>NUCLEOTIDE SEQUENCE [LARGE SCALE GENOMIC DNA]</scope>
    <source>
        <strain evidence="5 6">SWK21</strain>
    </source>
</reference>
<evidence type="ECO:0000256" key="2">
    <source>
        <dbReference type="ARBA" id="ARBA00023125"/>
    </source>
</evidence>
<dbReference type="Proteomes" id="UP000225740">
    <property type="component" value="Unassembled WGS sequence"/>
</dbReference>